<accession>A0A2A2KJ80</accession>
<name>A0A2A2KJ80_9BILA</name>
<dbReference type="STRING" id="2018661.A0A2A2KJ80"/>
<reference evidence="1 2" key="1">
    <citation type="journal article" date="2017" name="Curr. Biol.">
        <title>Genome architecture and evolution of a unichromosomal asexual nematode.</title>
        <authorList>
            <person name="Fradin H."/>
            <person name="Zegar C."/>
            <person name="Gutwein M."/>
            <person name="Lucas J."/>
            <person name="Kovtun M."/>
            <person name="Corcoran D."/>
            <person name="Baugh L.R."/>
            <person name="Kiontke K."/>
            <person name="Gunsalus K."/>
            <person name="Fitch D.H."/>
            <person name="Piano F."/>
        </authorList>
    </citation>
    <scope>NUCLEOTIDE SEQUENCE [LARGE SCALE GENOMIC DNA]</scope>
    <source>
        <strain evidence="1">PF1309</strain>
    </source>
</reference>
<comment type="caution">
    <text evidence="1">The sequence shown here is derived from an EMBL/GenBank/DDBJ whole genome shotgun (WGS) entry which is preliminary data.</text>
</comment>
<dbReference type="OrthoDB" id="5798273at2759"/>
<dbReference type="AlphaFoldDB" id="A0A2A2KJ80"/>
<dbReference type="PANTHER" id="PTHR34717">
    <property type="entry name" value="EG:BACR7A4.20 PROTEIN"/>
    <property type="match status" value="1"/>
</dbReference>
<organism evidence="1 2">
    <name type="scientific">Diploscapter pachys</name>
    <dbReference type="NCBI Taxonomy" id="2018661"/>
    <lineage>
        <taxon>Eukaryota</taxon>
        <taxon>Metazoa</taxon>
        <taxon>Ecdysozoa</taxon>
        <taxon>Nematoda</taxon>
        <taxon>Chromadorea</taxon>
        <taxon>Rhabditida</taxon>
        <taxon>Rhabditina</taxon>
        <taxon>Rhabditomorpha</taxon>
        <taxon>Rhabditoidea</taxon>
        <taxon>Rhabditidae</taxon>
        <taxon>Diploscapter</taxon>
    </lineage>
</organism>
<proteinExistence type="predicted"/>
<gene>
    <name evidence="1" type="ORF">WR25_07723</name>
</gene>
<evidence type="ECO:0000313" key="1">
    <source>
        <dbReference type="EMBL" id="PAV73923.1"/>
    </source>
</evidence>
<dbReference type="EMBL" id="LIAE01008457">
    <property type="protein sequence ID" value="PAV73923.1"/>
    <property type="molecule type" value="Genomic_DNA"/>
</dbReference>
<dbReference type="Proteomes" id="UP000218231">
    <property type="component" value="Unassembled WGS sequence"/>
</dbReference>
<sequence length="406" mass="46815">MLGAVGWVLIAALGYFIYWVAQPDPVPFLGVYSRPGKWYWLKFRLMKLVIALRQRSKKNKKSGDAKKEDLMNSQWGGDGGIRDISELDKKHDLPKDKKFAGDCVFFDGSNRDGWYFTLGTAQRHDDIINLFLIIRVPGFGTFVDDKMQIDTNAKSIQSKNEWKTASGFSIECIKPMEEWRLSFKGKLLKSRGACIFSENGEEDNRNKSEIPIDAEFEIAWTNFGDYFDFDTECSPTAIAHSLAIEPWSRELFDRMRASHQTHYEQFGFINGSFKIGNQTWDGIKLTSMRDHTITGYRRWSDIRRYIMMIYHLEDGTCIHTSVISMPGVVFSQLEFGYIITPDKKKIAVDRVHFDLPMHGEDKHFPKKFAYSFTAGHLHYDVECEIIETCSFKMGLDLACQVKNSEK</sequence>
<protein>
    <submittedName>
        <fullName evidence="1">Uncharacterized protein</fullName>
    </submittedName>
</protein>
<evidence type="ECO:0000313" key="2">
    <source>
        <dbReference type="Proteomes" id="UP000218231"/>
    </source>
</evidence>
<dbReference type="PANTHER" id="PTHR34717:SF1">
    <property type="entry name" value="EG:BACR7A4.20 PROTEIN"/>
    <property type="match status" value="1"/>
</dbReference>
<keyword evidence="2" id="KW-1185">Reference proteome</keyword>